<reference evidence="14" key="1">
    <citation type="submission" date="2025-08" db="UniProtKB">
        <authorList>
            <consortium name="RefSeq"/>
        </authorList>
    </citation>
    <scope>IDENTIFICATION</scope>
    <source>
        <tissue evidence="14">Gonad</tissue>
    </source>
</reference>
<evidence type="ECO:0000259" key="12">
    <source>
        <dbReference type="PROSITE" id="PS50157"/>
    </source>
</evidence>
<dbReference type="GO" id="GO:0005634">
    <property type="term" value="C:nucleus"/>
    <property type="evidence" value="ECO:0007669"/>
    <property type="project" value="UniProtKB-SubCell"/>
</dbReference>
<feature type="coiled-coil region" evidence="9">
    <location>
        <begin position="827"/>
        <end position="899"/>
    </location>
</feature>
<dbReference type="Gene3D" id="3.10.100.10">
    <property type="entry name" value="Mannose-Binding Protein A, subunit A"/>
    <property type="match status" value="2"/>
</dbReference>
<dbReference type="Gene3D" id="1.20.1480.30">
    <property type="entry name" value="Designed four-helix bundle protein"/>
    <property type="match status" value="1"/>
</dbReference>
<evidence type="ECO:0000256" key="2">
    <source>
        <dbReference type="ARBA" id="ARBA00022723"/>
    </source>
</evidence>
<dbReference type="GO" id="GO:0010468">
    <property type="term" value="P:regulation of gene expression"/>
    <property type="evidence" value="ECO:0007669"/>
    <property type="project" value="TreeGrafter"/>
</dbReference>
<dbReference type="FunFam" id="3.30.160.60:FF:002356">
    <property type="match status" value="1"/>
</dbReference>
<dbReference type="FunFam" id="3.30.160.60:FF:003103">
    <property type="match status" value="2"/>
</dbReference>
<keyword evidence="2" id="KW-0479">Metal-binding</keyword>
<feature type="domain" description="C2H2-type" evidence="12">
    <location>
        <begin position="48"/>
        <end position="75"/>
    </location>
</feature>
<feature type="domain" description="C2H2-type" evidence="12">
    <location>
        <begin position="76"/>
        <end position="103"/>
    </location>
</feature>
<dbReference type="CDD" id="cd00037">
    <property type="entry name" value="CLECT"/>
    <property type="match status" value="2"/>
</dbReference>
<feature type="domain" description="C-type lectin" evidence="11">
    <location>
        <begin position="592"/>
        <end position="711"/>
    </location>
</feature>
<dbReference type="SMART" id="SM00034">
    <property type="entry name" value="CLECT"/>
    <property type="match status" value="2"/>
</dbReference>
<protein>
    <submittedName>
        <fullName evidence="14">Uncharacterized protein LOC109472494</fullName>
    </submittedName>
</protein>
<feature type="compositionally biased region" description="Basic and acidic residues" evidence="10">
    <location>
        <begin position="337"/>
        <end position="365"/>
    </location>
</feature>
<evidence type="ECO:0000256" key="1">
    <source>
        <dbReference type="ARBA" id="ARBA00004123"/>
    </source>
</evidence>
<dbReference type="PROSITE" id="PS50157">
    <property type="entry name" value="ZINC_FINGER_C2H2_2"/>
    <property type="match status" value="10"/>
</dbReference>
<dbReference type="PROSITE" id="PS50041">
    <property type="entry name" value="C_TYPE_LECTIN_2"/>
    <property type="match status" value="2"/>
</dbReference>
<organism evidence="13 14">
    <name type="scientific">Branchiostoma belcheri</name>
    <name type="common">Amphioxus</name>
    <dbReference type="NCBI Taxonomy" id="7741"/>
    <lineage>
        <taxon>Eukaryota</taxon>
        <taxon>Metazoa</taxon>
        <taxon>Chordata</taxon>
        <taxon>Cephalochordata</taxon>
        <taxon>Leptocardii</taxon>
        <taxon>Amphioxiformes</taxon>
        <taxon>Branchiostomatidae</taxon>
        <taxon>Branchiostoma</taxon>
    </lineage>
</organism>
<feature type="domain" description="C2H2-type" evidence="12">
    <location>
        <begin position="272"/>
        <end position="299"/>
    </location>
</feature>
<evidence type="ECO:0000256" key="6">
    <source>
        <dbReference type="ARBA" id="ARBA00023157"/>
    </source>
</evidence>
<dbReference type="Pfam" id="PF00059">
    <property type="entry name" value="Lectin_C"/>
    <property type="match status" value="2"/>
</dbReference>
<feature type="domain" description="C2H2-type" evidence="12">
    <location>
        <begin position="188"/>
        <end position="215"/>
    </location>
</feature>
<dbReference type="AlphaFoldDB" id="A0A6P4YF30"/>
<keyword evidence="4 8" id="KW-0863">Zinc-finger</keyword>
<feature type="domain" description="C2H2-type" evidence="12">
    <location>
        <begin position="216"/>
        <end position="243"/>
    </location>
</feature>
<evidence type="ECO:0000256" key="4">
    <source>
        <dbReference type="ARBA" id="ARBA00022771"/>
    </source>
</evidence>
<dbReference type="PROSITE" id="PS00615">
    <property type="entry name" value="C_TYPE_LECTIN_1"/>
    <property type="match status" value="2"/>
</dbReference>
<evidence type="ECO:0000256" key="8">
    <source>
        <dbReference type="PROSITE-ProRule" id="PRU00042"/>
    </source>
</evidence>
<dbReference type="Gene3D" id="3.30.160.60">
    <property type="entry name" value="Classic Zinc Finger"/>
    <property type="match status" value="10"/>
</dbReference>
<keyword evidence="13" id="KW-1185">Reference proteome</keyword>
<accession>A0A6P4YF30</accession>
<dbReference type="InterPro" id="IPR016187">
    <property type="entry name" value="CTDL_fold"/>
</dbReference>
<dbReference type="PANTHER" id="PTHR16515">
    <property type="entry name" value="PR DOMAIN ZINC FINGER PROTEIN"/>
    <property type="match status" value="1"/>
</dbReference>
<dbReference type="InterPro" id="IPR001304">
    <property type="entry name" value="C-type_lectin-like"/>
</dbReference>
<evidence type="ECO:0000259" key="11">
    <source>
        <dbReference type="PROSITE" id="PS50041"/>
    </source>
</evidence>
<proteinExistence type="predicted"/>
<dbReference type="SMART" id="SM00355">
    <property type="entry name" value="ZnF_C2H2"/>
    <property type="match status" value="10"/>
</dbReference>
<feature type="compositionally biased region" description="Low complexity" evidence="10">
    <location>
        <begin position="307"/>
        <end position="318"/>
    </location>
</feature>
<evidence type="ECO:0000256" key="9">
    <source>
        <dbReference type="SAM" id="Coils"/>
    </source>
</evidence>
<feature type="domain" description="C-type lectin" evidence="11">
    <location>
        <begin position="910"/>
        <end position="1030"/>
    </location>
</feature>
<dbReference type="Pfam" id="PF13465">
    <property type="entry name" value="zf-H2C2_2"/>
    <property type="match status" value="2"/>
</dbReference>
<dbReference type="InterPro" id="IPR013087">
    <property type="entry name" value="Znf_C2H2_type"/>
</dbReference>
<dbReference type="FunFam" id="3.30.160.60:FF:002494">
    <property type="match status" value="1"/>
</dbReference>
<evidence type="ECO:0000256" key="5">
    <source>
        <dbReference type="ARBA" id="ARBA00022833"/>
    </source>
</evidence>
<feature type="domain" description="C2H2-type" evidence="12">
    <location>
        <begin position="20"/>
        <end position="47"/>
    </location>
</feature>
<dbReference type="GeneID" id="109472494"/>
<keyword evidence="6" id="KW-1015">Disulfide bond</keyword>
<dbReference type="FunFam" id="3.30.160.60:FF:001363">
    <property type="match status" value="2"/>
</dbReference>
<dbReference type="InterPro" id="IPR016186">
    <property type="entry name" value="C-type_lectin-like/link_sf"/>
</dbReference>
<dbReference type="SUPFAM" id="SSF56436">
    <property type="entry name" value="C-type lectin-like"/>
    <property type="match status" value="2"/>
</dbReference>
<dbReference type="Pfam" id="PF00096">
    <property type="entry name" value="zf-C2H2"/>
    <property type="match status" value="7"/>
</dbReference>
<keyword evidence="3" id="KW-0677">Repeat</keyword>
<evidence type="ECO:0000256" key="3">
    <source>
        <dbReference type="ARBA" id="ARBA00022737"/>
    </source>
</evidence>
<keyword evidence="7" id="KW-0539">Nucleus</keyword>
<feature type="compositionally biased region" description="Basic and acidic residues" evidence="10">
    <location>
        <begin position="734"/>
        <end position="751"/>
    </location>
</feature>
<dbReference type="Proteomes" id="UP000515135">
    <property type="component" value="Unplaced"/>
</dbReference>
<feature type="domain" description="C2H2-type" evidence="12">
    <location>
        <begin position="244"/>
        <end position="271"/>
    </location>
</feature>
<feature type="domain" description="C2H2-type" evidence="12">
    <location>
        <begin position="132"/>
        <end position="159"/>
    </location>
</feature>
<evidence type="ECO:0000313" key="13">
    <source>
        <dbReference type="Proteomes" id="UP000515135"/>
    </source>
</evidence>
<feature type="region of interest" description="Disordered" evidence="10">
    <location>
        <begin position="305"/>
        <end position="378"/>
    </location>
</feature>
<dbReference type="SUPFAM" id="SSF57667">
    <property type="entry name" value="beta-beta-alpha zinc fingers"/>
    <property type="match status" value="6"/>
</dbReference>
<comment type="subcellular location">
    <subcellularLocation>
        <location evidence="1">Nucleus</location>
    </subcellularLocation>
</comment>
<feature type="domain" description="C2H2-type" evidence="12">
    <location>
        <begin position="104"/>
        <end position="131"/>
    </location>
</feature>
<dbReference type="InterPro" id="IPR018378">
    <property type="entry name" value="C-type_lectin_CS"/>
</dbReference>
<dbReference type="PANTHER" id="PTHR16515:SF57">
    <property type="entry name" value="ZINC FINGER PROTEIN 154-LIKE"/>
    <property type="match status" value="1"/>
</dbReference>
<dbReference type="OrthoDB" id="8895262at2759"/>
<dbReference type="FunFam" id="3.10.100.10:FF:000103">
    <property type="entry name" value="Uncharacterized protein"/>
    <property type="match status" value="1"/>
</dbReference>
<evidence type="ECO:0000256" key="7">
    <source>
        <dbReference type="ARBA" id="ARBA00023242"/>
    </source>
</evidence>
<keyword evidence="9" id="KW-0175">Coiled coil</keyword>
<dbReference type="InterPro" id="IPR036236">
    <property type="entry name" value="Znf_C2H2_sf"/>
</dbReference>
<dbReference type="GO" id="GO:0008270">
    <property type="term" value="F:zinc ion binding"/>
    <property type="evidence" value="ECO:0007669"/>
    <property type="project" value="UniProtKB-KW"/>
</dbReference>
<evidence type="ECO:0000313" key="14">
    <source>
        <dbReference type="RefSeq" id="XP_019627830.1"/>
    </source>
</evidence>
<dbReference type="RefSeq" id="XP_019627830.1">
    <property type="nucleotide sequence ID" value="XM_019772271.1"/>
</dbReference>
<keyword evidence="5" id="KW-0862">Zinc</keyword>
<dbReference type="FunFam" id="3.30.160.60:FF:003243">
    <property type="match status" value="1"/>
</dbReference>
<dbReference type="KEGG" id="bbel:109472494"/>
<feature type="region of interest" description="Disordered" evidence="10">
    <location>
        <begin position="728"/>
        <end position="751"/>
    </location>
</feature>
<feature type="domain" description="C2H2-type" evidence="12">
    <location>
        <begin position="160"/>
        <end position="187"/>
    </location>
</feature>
<dbReference type="InterPro" id="IPR050331">
    <property type="entry name" value="Zinc_finger"/>
</dbReference>
<dbReference type="PROSITE" id="PS00028">
    <property type="entry name" value="ZINC_FINGER_C2H2_1"/>
    <property type="match status" value="10"/>
</dbReference>
<gene>
    <name evidence="14" type="primary">LOC109472494</name>
</gene>
<dbReference type="FunFam" id="3.30.160.60:FF:001926">
    <property type="match status" value="3"/>
</dbReference>
<sequence>MATRALTSASSRTHTGEKPYRCEECSKQFSQLGGLKSHMRTHTGEKPYRCEDCSKQFSELGSLKKHIRTHTGEKPYRCEECSKQFSELGNLKKHIRTHTGEKPYRCEECSKQFSELGHLKKHIRTHTGEKPYRCEDCSKQFSELGHLKTHMRTHTGEKPYKCEECSKQFSHLNSLKEHMRTHTGEKPYRCEECSKQFSLLGSLKKHMRTHTGEKPYRCEECSKQFNELYTLKRHMRTHTGEKPYRCEECSKQFSELGNLKTHMRTHTGEKPYKCEECGKQFSELGHLKKHMRNHTVEMYEQAEPVRSPFSGPGSHQSSGPPPQPCPVRQSGSRGRVRHDNGASDKQREDQDTSSHTYEDPEEVKRNATSADRSYPGGASGHRGVCSFLHTRRSCLAAGIVVLLGLGAVGLAPLTFSNKQEISKLWNTVDTLKHDQDVMRQLSATVDALKHNQDALKRNQVDMRQLSTTVDTLKPTQDDRRQLSTTVDTLKPTQDDRRQLSNTVDPLKRNQVDRRQLSTTVDTLKPTQDNRRQLSNTVDTLKRDQDDMHRLITTVDALKHNLNNERSRTATLEQRHHEIGQTLTSCPKDYTKWRGTCYKAFSIDKTFDQAAAACGKDGGTLAMPRDAETNDFLGSLIIRWAAYWIGLHDQRKEGRFEWVDGSALGPYNFWEPGEPNNVWGNEDCVLYSPSYSSRKYNWNDFDCQKSLHFICQTAPGTYCYGSRGRVRHGNGASDNQREDQDTSSHTYEDAEEVKRYTASADRSYPGGASGRRGVCSFLRARRSCLAAGIAVLLSLGAVGLAPLTFSNKQEICQLSTTVDTLKRDKDVMRQLSTTVDALKRDQDALKRDQDTLKCDHDILKRAQVDMRQLSTTVDALKRDLDNERSQTATLEQRLHEIEKTLPSCPEDYTKWRGICYKAFNTKKTFDKAAAACGKDGGTLAMPRDAETNAFLGSLVINWAAYWIGLHDQREEGRFEWMDGSALGPYNSWEPGEPNNKGQQDNEDCVRYSAYSSRKYNWNDYDCQRSLNFICQTAPGTYCIFTIS</sequence>
<evidence type="ECO:0000256" key="10">
    <source>
        <dbReference type="SAM" id="MobiDB-lite"/>
    </source>
</evidence>
<name>A0A6P4YF30_BRABE</name>